<dbReference type="SMART" id="SM00448">
    <property type="entry name" value="REC"/>
    <property type="match status" value="1"/>
</dbReference>
<keyword evidence="1 2" id="KW-0597">Phosphoprotein</keyword>
<accession>A0ABS5FQ93</accession>
<name>A0ABS5FQ93_9BRAD</name>
<sequence length="122" mass="13268">MSRRILVVEDDYYLATDAARALRGAGSEVAGPCSTEEEARDELASKRPDAVLLDVNLGPGPSFKLAETLKGHGIPFVFVTGYDQNVIPAEFDNVERLQKPMQLRQFVSAVAKLLASPNKNGH</sequence>
<dbReference type="InterPro" id="IPR011006">
    <property type="entry name" value="CheY-like_superfamily"/>
</dbReference>
<dbReference type="PROSITE" id="PS50110">
    <property type="entry name" value="RESPONSE_REGULATORY"/>
    <property type="match status" value="1"/>
</dbReference>
<evidence type="ECO:0000313" key="5">
    <source>
        <dbReference type="Proteomes" id="UP001315278"/>
    </source>
</evidence>
<evidence type="ECO:0000256" key="2">
    <source>
        <dbReference type="PROSITE-ProRule" id="PRU00169"/>
    </source>
</evidence>
<dbReference type="SUPFAM" id="SSF52172">
    <property type="entry name" value="CheY-like"/>
    <property type="match status" value="1"/>
</dbReference>
<dbReference type="InterPro" id="IPR001789">
    <property type="entry name" value="Sig_transdc_resp-reg_receiver"/>
</dbReference>
<proteinExistence type="predicted"/>
<keyword evidence="5" id="KW-1185">Reference proteome</keyword>
<dbReference type="EMBL" id="JAFCJH010000032">
    <property type="protein sequence ID" value="MBR0798962.1"/>
    <property type="molecule type" value="Genomic_DNA"/>
</dbReference>
<protein>
    <submittedName>
        <fullName evidence="4">Response regulator</fullName>
    </submittedName>
</protein>
<feature type="modified residue" description="4-aspartylphosphate" evidence="2">
    <location>
        <position position="54"/>
    </location>
</feature>
<dbReference type="Pfam" id="PF00072">
    <property type="entry name" value="Response_reg"/>
    <property type="match status" value="1"/>
</dbReference>
<gene>
    <name evidence="4" type="ORF">JQ615_26595</name>
</gene>
<dbReference type="InterPro" id="IPR050595">
    <property type="entry name" value="Bact_response_regulator"/>
</dbReference>
<dbReference type="PANTHER" id="PTHR44591:SF24">
    <property type="entry name" value="PROTEIN-GLUTAMATE METHYLESTERASE_PROTEIN-GLUTAMINE GLUTAMINASE 1"/>
    <property type="match status" value="1"/>
</dbReference>
<evidence type="ECO:0000313" key="4">
    <source>
        <dbReference type="EMBL" id="MBR0798962.1"/>
    </source>
</evidence>
<dbReference type="Proteomes" id="UP001315278">
    <property type="component" value="Unassembled WGS sequence"/>
</dbReference>
<feature type="domain" description="Response regulatory" evidence="3">
    <location>
        <begin position="4"/>
        <end position="114"/>
    </location>
</feature>
<evidence type="ECO:0000256" key="1">
    <source>
        <dbReference type="ARBA" id="ARBA00022553"/>
    </source>
</evidence>
<dbReference type="Gene3D" id="3.40.50.2300">
    <property type="match status" value="1"/>
</dbReference>
<dbReference type="PANTHER" id="PTHR44591">
    <property type="entry name" value="STRESS RESPONSE REGULATOR PROTEIN 1"/>
    <property type="match status" value="1"/>
</dbReference>
<comment type="caution">
    <text evidence="4">The sequence shown here is derived from an EMBL/GenBank/DDBJ whole genome shotgun (WGS) entry which is preliminary data.</text>
</comment>
<organism evidence="4 5">
    <name type="scientific">Bradyrhizobium jicamae</name>
    <dbReference type="NCBI Taxonomy" id="280332"/>
    <lineage>
        <taxon>Bacteria</taxon>
        <taxon>Pseudomonadati</taxon>
        <taxon>Pseudomonadota</taxon>
        <taxon>Alphaproteobacteria</taxon>
        <taxon>Hyphomicrobiales</taxon>
        <taxon>Nitrobacteraceae</taxon>
        <taxon>Bradyrhizobium</taxon>
    </lineage>
</organism>
<reference evidence="5" key="1">
    <citation type="journal article" date="2021" name="ISME J.">
        <title>Evolutionary origin and ecological implication of a unique nif island in free-living Bradyrhizobium lineages.</title>
        <authorList>
            <person name="Tao J."/>
        </authorList>
    </citation>
    <scope>NUCLEOTIDE SEQUENCE [LARGE SCALE GENOMIC DNA]</scope>
    <source>
        <strain evidence="5">SZCCT0434</strain>
    </source>
</reference>
<evidence type="ECO:0000259" key="3">
    <source>
        <dbReference type="PROSITE" id="PS50110"/>
    </source>
</evidence>